<feature type="region of interest" description="Disordered" evidence="2">
    <location>
        <begin position="384"/>
        <end position="409"/>
    </location>
</feature>
<dbReference type="Proteomes" id="UP000051952">
    <property type="component" value="Unassembled WGS sequence"/>
</dbReference>
<sequence>MDSEFASRIASLERSIGAVSSDRERYLSSAVSSAFTRGAHQQQNSGGGGFRVTFPSNGSSGGVGTSFASSNATDDNRNPNNKHYDPSAVAQHSSLRNQRPGAASSHQTPPDYGLQQPSYAAASVAATQHLYEAAPFMHSQQQHYGANDFVVVDPYSEAFSVCPRCAHLSKLEESLSAVDDQYRAELEHLRKMVAQVDADRLDVVQRLKSSHDDVEVLRSQVLEKERQSSEWRQRAVVAEEELSAAQRVHSSAQWEWERRVVFALETMMYALATTETDARLNLVACEQASRSALWSVADAGQLELRRHKQIEKLRKEQERLATKTLTMHEAEAEYRRAMDEAILSGHQQQQRGGGMEANSGGGGGRPRAVLTAVSSTLSSALLTQSRNVMSVDPPNSRSNSLHPNTKKAAPQQQPAAAVVAPQLLHRCLSDPHLPIGAELEALDDRDSNSPELAAVLAAKDDEEAAARQRFTDDVSFGDLELEEDDTLGVSNLKPSLLLGVAGGAGGSESKPSATSNNDNAGNLTSISPSSELQRWQKLLAESDNARRQLEGHLLTEQHFSNELQFEVDDLSRRDEESTEAYRRAKMEISELQFRLELALQSHRRLEHRVAALMTSSSSSPLSASTATASPPSQQDDVLLLEKELKVLRQLYTAAKEDSIAARKELQNIELSRKESFLSGVTAPPALHKTLRPDEQVDDDDEHPLGKMVTSFVVPTSTLANSTAAPSGVTTVVPPVAIAAPPPTAKMIAEEVLRMLSPQFSLMSDSLAHITKQLSVSDDFLVPALSGGSKDHGGIDNSTKDEGGAPTLESVMETSPLAAPSATTTRKQPQSSFASLLLERVQNAAQAHQSAVRNMLESSMHGTDVRITELSEQIRSSLRPTPNVSLMETSTTIPVGGDRGTHHGGGGVAGLATSLGSVTPVDYLSQNSTPRVLVPALPPPQQQQGSGGNSSRDQSQIIIPHSLSSPLAPGGQAPQQQNDPVALSKLQDAIASMRNIMRNVLFSTSHNQKLIGEKLDDLTIGQRALMNEWNTTAASLLDSSQRHALQLSAFSPPHSGSGSHGGQSAVMMGSPTYVSPTDSVNMGSPTMQHHHHGSGSQNTGPSPILQHNGHSFRQNGGGGSVQQQQQQLMPSIAAAQNESNNNTATSAVQYSVPPALQQKALAALAAQNAAVNRPPPQALHPTHLQNITDQQHQEATHVIDQFVLEEAQQQQQLFQQQQQYHPGSGGHYVTSPAAPPLPQFSKVTSTPAQQHHIQQQQQYYQQQQHGVAVPPSAVIVVPSQHLGGAQHVHRSGSPAHSGDRSSSPGGGGGSSGSGLPPLQRRASHRWDEDEDDEGSPVVPVSRATSSVAPAAAVAQRSWKKVKNPYSDSD</sequence>
<dbReference type="EMBL" id="CYKH01001755">
    <property type="protein sequence ID" value="CUG89645.1"/>
    <property type="molecule type" value="Genomic_DNA"/>
</dbReference>
<reference evidence="4" key="1">
    <citation type="submission" date="2015-09" db="EMBL/GenBank/DDBJ databases">
        <authorList>
            <consortium name="Pathogen Informatics"/>
        </authorList>
    </citation>
    <scope>NUCLEOTIDE SEQUENCE [LARGE SCALE GENOMIC DNA]</scope>
    <source>
        <strain evidence="4">Lake Konstanz</strain>
    </source>
</reference>
<evidence type="ECO:0000313" key="4">
    <source>
        <dbReference type="Proteomes" id="UP000051952"/>
    </source>
</evidence>
<feature type="compositionally biased region" description="Basic and acidic residues" evidence="2">
    <location>
        <begin position="788"/>
        <end position="802"/>
    </location>
</feature>
<name>A0A0S4JJQ9_BODSA</name>
<gene>
    <name evidence="3" type="ORF">BSAL_22535</name>
</gene>
<proteinExistence type="predicted"/>
<feature type="compositionally biased region" description="Gly residues" evidence="2">
    <location>
        <begin position="351"/>
        <end position="365"/>
    </location>
</feature>
<feature type="compositionally biased region" description="Polar residues" evidence="2">
    <location>
        <begin position="509"/>
        <end position="527"/>
    </location>
</feature>
<accession>A0A0S4JJQ9</accession>
<feature type="compositionally biased region" description="Polar residues" evidence="2">
    <location>
        <begin position="29"/>
        <end position="44"/>
    </location>
</feature>
<keyword evidence="1" id="KW-0175">Coiled coil</keyword>
<feature type="compositionally biased region" description="Low complexity" evidence="2">
    <location>
        <begin position="1248"/>
        <end position="1264"/>
    </location>
</feature>
<protein>
    <submittedName>
        <fullName evidence="3">Uncharacterized protein</fullName>
    </submittedName>
</protein>
<feature type="region of interest" description="Disordered" evidence="2">
    <location>
        <begin position="1282"/>
        <end position="1368"/>
    </location>
</feature>
<keyword evidence="4" id="KW-1185">Reference proteome</keyword>
<feature type="region of interest" description="Disordered" evidence="2">
    <location>
        <begin position="502"/>
        <end position="527"/>
    </location>
</feature>
<feature type="region of interest" description="Disordered" evidence="2">
    <location>
        <begin position="17"/>
        <end position="115"/>
    </location>
</feature>
<evidence type="ECO:0000256" key="2">
    <source>
        <dbReference type="SAM" id="MobiDB-lite"/>
    </source>
</evidence>
<dbReference type="OrthoDB" id="241699at2759"/>
<evidence type="ECO:0000313" key="3">
    <source>
        <dbReference type="EMBL" id="CUG89645.1"/>
    </source>
</evidence>
<feature type="region of interest" description="Disordered" evidence="2">
    <location>
        <begin position="1212"/>
        <end position="1264"/>
    </location>
</feature>
<feature type="compositionally biased region" description="Low complexity" evidence="2">
    <location>
        <begin position="1334"/>
        <end position="1355"/>
    </location>
</feature>
<feature type="compositionally biased region" description="Basic and acidic residues" evidence="2">
    <location>
        <begin position="74"/>
        <end position="85"/>
    </location>
</feature>
<organism evidence="3 4">
    <name type="scientific">Bodo saltans</name>
    <name type="common">Flagellated protozoan</name>
    <dbReference type="NCBI Taxonomy" id="75058"/>
    <lineage>
        <taxon>Eukaryota</taxon>
        <taxon>Discoba</taxon>
        <taxon>Euglenozoa</taxon>
        <taxon>Kinetoplastea</taxon>
        <taxon>Metakinetoplastina</taxon>
        <taxon>Eubodonida</taxon>
        <taxon>Bodonidae</taxon>
        <taxon>Bodo</taxon>
    </lineage>
</organism>
<feature type="region of interest" description="Disordered" evidence="2">
    <location>
        <begin position="1049"/>
        <end position="1127"/>
    </location>
</feature>
<feature type="region of interest" description="Disordered" evidence="2">
    <location>
        <begin position="930"/>
        <end position="953"/>
    </location>
</feature>
<feature type="compositionally biased region" description="Polar residues" evidence="2">
    <location>
        <begin position="1071"/>
        <end position="1086"/>
    </location>
</feature>
<feature type="compositionally biased region" description="Polar residues" evidence="2">
    <location>
        <begin position="384"/>
        <end position="403"/>
    </location>
</feature>
<evidence type="ECO:0000256" key="1">
    <source>
        <dbReference type="SAM" id="Coils"/>
    </source>
</evidence>
<feature type="coiled-coil region" evidence="1">
    <location>
        <begin position="313"/>
        <end position="340"/>
    </location>
</feature>
<feature type="region of interest" description="Disordered" evidence="2">
    <location>
        <begin position="787"/>
        <end position="806"/>
    </location>
</feature>
<dbReference type="VEuPathDB" id="TriTrypDB:BSAL_22535"/>
<feature type="region of interest" description="Disordered" evidence="2">
    <location>
        <begin position="346"/>
        <end position="366"/>
    </location>
</feature>
<feature type="region of interest" description="Disordered" evidence="2">
    <location>
        <begin position="615"/>
        <end position="634"/>
    </location>
</feature>